<comment type="caution">
    <text evidence="1">The sequence shown here is derived from an EMBL/GenBank/DDBJ whole genome shotgun (WGS) entry which is preliminary data.</text>
</comment>
<proteinExistence type="predicted"/>
<dbReference type="EMBL" id="ASGP02000003">
    <property type="protein sequence ID" value="KAH9515796.1"/>
    <property type="molecule type" value="Genomic_DNA"/>
</dbReference>
<name>A0A922HWE8_DERFA</name>
<keyword evidence="2" id="KW-1185">Reference proteome</keyword>
<organism evidence="1 2">
    <name type="scientific">Dermatophagoides farinae</name>
    <name type="common">American house dust mite</name>
    <dbReference type="NCBI Taxonomy" id="6954"/>
    <lineage>
        <taxon>Eukaryota</taxon>
        <taxon>Metazoa</taxon>
        <taxon>Ecdysozoa</taxon>
        <taxon>Arthropoda</taxon>
        <taxon>Chelicerata</taxon>
        <taxon>Arachnida</taxon>
        <taxon>Acari</taxon>
        <taxon>Acariformes</taxon>
        <taxon>Sarcoptiformes</taxon>
        <taxon>Astigmata</taxon>
        <taxon>Psoroptidia</taxon>
        <taxon>Analgoidea</taxon>
        <taxon>Pyroglyphidae</taxon>
        <taxon>Dermatophagoidinae</taxon>
        <taxon>Dermatophagoides</taxon>
    </lineage>
</organism>
<protein>
    <submittedName>
        <fullName evidence="1">Uncharacterized protein</fullName>
    </submittedName>
</protein>
<reference evidence="1" key="2">
    <citation type="journal article" date="2022" name="Res Sq">
        <title>Comparative Genomics Reveals Insights into the Divergent Evolution of Astigmatic Mites and Household Pest Adaptations.</title>
        <authorList>
            <person name="Xiong Q."/>
            <person name="Wan A.T.-Y."/>
            <person name="Liu X.-Y."/>
            <person name="Fung C.S.-H."/>
            <person name="Xiao X."/>
            <person name="Malainual N."/>
            <person name="Hou J."/>
            <person name="Wang L."/>
            <person name="Wang M."/>
            <person name="Yang K."/>
            <person name="Cui Y."/>
            <person name="Leung E."/>
            <person name="Nong W."/>
            <person name="Shin S.-K."/>
            <person name="Au S."/>
            <person name="Jeong K.Y."/>
            <person name="Chew F.T."/>
            <person name="Hui J."/>
            <person name="Leung T.F."/>
            <person name="Tungtrongchitr A."/>
            <person name="Zhong N."/>
            <person name="Liu Z."/>
            <person name="Tsui S."/>
        </authorList>
    </citation>
    <scope>NUCLEOTIDE SEQUENCE</scope>
    <source>
        <strain evidence="1">Derf</strain>
        <tissue evidence="1">Whole organism</tissue>
    </source>
</reference>
<dbReference type="Proteomes" id="UP000790347">
    <property type="component" value="Unassembled WGS sequence"/>
</dbReference>
<reference evidence="1" key="1">
    <citation type="submission" date="2013-05" db="EMBL/GenBank/DDBJ databases">
        <authorList>
            <person name="Yim A.K.Y."/>
            <person name="Chan T.F."/>
            <person name="Ji K.M."/>
            <person name="Liu X.Y."/>
            <person name="Zhou J.W."/>
            <person name="Li R.Q."/>
            <person name="Yang K.Y."/>
            <person name="Li J."/>
            <person name="Li M."/>
            <person name="Law P.T.W."/>
            <person name="Wu Y.L."/>
            <person name="Cai Z.L."/>
            <person name="Qin H."/>
            <person name="Bao Y."/>
            <person name="Leung R.K.K."/>
            <person name="Ng P.K.S."/>
            <person name="Zou J."/>
            <person name="Zhong X.J."/>
            <person name="Ran P.X."/>
            <person name="Zhong N.S."/>
            <person name="Liu Z.G."/>
            <person name="Tsui S.K.W."/>
        </authorList>
    </citation>
    <scope>NUCLEOTIDE SEQUENCE</scope>
    <source>
        <strain evidence="1">Derf</strain>
        <tissue evidence="1">Whole organism</tissue>
    </source>
</reference>
<gene>
    <name evidence="1" type="ORF">DERF_006573</name>
</gene>
<evidence type="ECO:0000313" key="1">
    <source>
        <dbReference type="EMBL" id="KAH9515796.1"/>
    </source>
</evidence>
<dbReference type="AlphaFoldDB" id="A0A922HWE8"/>
<accession>A0A922HWE8</accession>
<sequence>MDHMKVETFLMVKIKSCIRIQKTTTTTTTTKTKTTITLISCTNIFISCTTILKVGGNST</sequence>
<evidence type="ECO:0000313" key="2">
    <source>
        <dbReference type="Proteomes" id="UP000790347"/>
    </source>
</evidence>